<reference evidence="1" key="3">
    <citation type="submission" date="2010-09" db="EMBL/GenBank/DDBJ databases">
        <title>Annotation of Gaeumannomyces graminis var. tritici R3-111a-1.</title>
        <authorList>
            <consortium name="The Broad Institute Genome Sequencing Platform"/>
            <person name="Ma L.-J."/>
            <person name="Dead R."/>
            <person name="Young S.K."/>
            <person name="Zeng Q."/>
            <person name="Gargeya S."/>
            <person name="Fitzgerald M."/>
            <person name="Haas B."/>
            <person name="Abouelleil A."/>
            <person name="Alvarado L."/>
            <person name="Arachchi H.M."/>
            <person name="Berlin A."/>
            <person name="Brown A."/>
            <person name="Chapman S.B."/>
            <person name="Chen Z."/>
            <person name="Dunbar C."/>
            <person name="Freedman E."/>
            <person name="Gearin G."/>
            <person name="Gellesch M."/>
            <person name="Goldberg J."/>
            <person name="Griggs A."/>
            <person name="Gujja S."/>
            <person name="Heiman D."/>
            <person name="Howarth C."/>
            <person name="Larson L."/>
            <person name="Lui A."/>
            <person name="MacDonald P.J.P."/>
            <person name="Mehta T."/>
            <person name="Montmayeur A."/>
            <person name="Murphy C."/>
            <person name="Neiman D."/>
            <person name="Pearson M."/>
            <person name="Priest M."/>
            <person name="Roberts A."/>
            <person name="Saif S."/>
            <person name="Shea T."/>
            <person name="Shenoy N."/>
            <person name="Sisk P."/>
            <person name="Stolte C."/>
            <person name="Sykes S."/>
            <person name="Yandava C."/>
            <person name="Wortman J."/>
            <person name="Nusbaum C."/>
            <person name="Birren B."/>
        </authorList>
    </citation>
    <scope>NUCLEOTIDE SEQUENCE</scope>
    <source>
        <strain evidence="1">R3-111a-1</strain>
    </source>
</reference>
<evidence type="ECO:0000313" key="1">
    <source>
        <dbReference type="EMBL" id="EJT77992.1"/>
    </source>
</evidence>
<dbReference type="AlphaFoldDB" id="J3NP89"/>
<evidence type="ECO:0000313" key="3">
    <source>
        <dbReference type="Proteomes" id="UP000006039"/>
    </source>
</evidence>
<name>J3NP89_GAET3</name>
<accession>J3NP89</accession>
<organism evidence="1">
    <name type="scientific">Gaeumannomyces tritici (strain R3-111a-1)</name>
    <name type="common">Wheat and barley take-all root rot fungus</name>
    <name type="synonym">Gaeumannomyces graminis var. tritici</name>
    <dbReference type="NCBI Taxonomy" id="644352"/>
    <lineage>
        <taxon>Eukaryota</taxon>
        <taxon>Fungi</taxon>
        <taxon>Dikarya</taxon>
        <taxon>Ascomycota</taxon>
        <taxon>Pezizomycotina</taxon>
        <taxon>Sordariomycetes</taxon>
        <taxon>Sordariomycetidae</taxon>
        <taxon>Magnaporthales</taxon>
        <taxon>Magnaporthaceae</taxon>
        <taxon>Gaeumannomyces</taxon>
    </lineage>
</organism>
<reference evidence="2" key="5">
    <citation type="submission" date="2018-04" db="UniProtKB">
        <authorList>
            <consortium name="EnsemblFungi"/>
        </authorList>
    </citation>
    <scope>IDENTIFICATION</scope>
    <source>
        <strain evidence="2">R3-111a-1</strain>
    </source>
</reference>
<sequence>MKTARAAQNLVCPTIMRQLWSYFEVLPCACIEAKATDSWLFCRDAGRPLVQPANADRRKAEEKDRKIPQFIIGVLASKNSQRYPSSVLCAPRFAWWTLCK</sequence>
<dbReference type="EMBL" id="GL385396">
    <property type="protein sequence ID" value="EJT77992.1"/>
    <property type="molecule type" value="Genomic_DNA"/>
</dbReference>
<gene>
    <name evidence="2" type="primary">20343553</name>
    <name evidence="1" type="ORF">GGTG_03095</name>
</gene>
<dbReference type="VEuPathDB" id="FungiDB:GGTG_03095"/>
<dbReference type="HOGENOM" id="CLU_2306331_0_0_1"/>
<proteinExistence type="predicted"/>
<protein>
    <submittedName>
        <fullName evidence="1 2">Uncharacterized protein</fullName>
    </submittedName>
</protein>
<reference evidence="2" key="4">
    <citation type="journal article" date="2015" name="G3 (Bethesda)">
        <title>Genome sequences of three phytopathogenic species of the Magnaporthaceae family of fungi.</title>
        <authorList>
            <person name="Okagaki L.H."/>
            <person name="Nunes C.C."/>
            <person name="Sailsbery J."/>
            <person name="Clay B."/>
            <person name="Brown D."/>
            <person name="John T."/>
            <person name="Oh Y."/>
            <person name="Young N."/>
            <person name="Fitzgerald M."/>
            <person name="Haas B.J."/>
            <person name="Zeng Q."/>
            <person name="Young S."/>
            <person name="Adiconis X."/>
            <person name="Fan L."/>
            <person name="Levin J.Z."/>
            <person name="Mitchell T.K."/>
            <person name="Okubara P.A."/>
            <person name="Farman M.L."/>
            <person name="Kohn L.M."/>
            <person name="Birren B."/>
            <person name="Ma L.-J."/>
            <person name="Dean R.A."/>
        </authorList>
    </citation>
    <scope>NUCLEOTIDE SEQUENCE</scope>
    <source>
        <strain evidence="2">R3-111a-1</strain>
    </source>
</reference>
<evidence type="ECO:0000313" key="2">
    <source>
        <dbReference type="EnsemblFungi" id="EJT77992"/>
    </source>
</evidence>
<dbReference type="GeneID" id="20343553"/>
<keyword evidence="3" id="KW-1185">Reference proteome</keyword>
<reference evidence="1" key="2">
    <citation type="submission" date="2010-07" db="EMBL/GenBank/DDBJ databases">
        <authorList>
            <consortium name="The Broad Institute Genome Sequencing Platform"/>
            <consortium name="Broad Institute Genome Sequencing Center for Infectious Disease"/>
            <person name="Ma L.-J."/>
            <person name="Dead R."/>
            <person name="Young S."/>
            <person name="Zeng Q."/>
            <person name="Koehrsen M."/>
            <person name="Alvarado L."/>
            <person name="Berlin A."/>
            <person name="Chapman S.B."/>
            <person name="Chen Z."/>
            <person name="Freedman E."/>
            <person name="Gellesch M."/>
            <person name="Goldberg J."/>
            <person name="Griggs A."/>
            <person name="Gujja S."/>
            <person name="Heilman E.R."/>
            <person name="Heiman D."/>
            <person name="Hepburn T."/>
            <person name="Howarth C."/>
            <person name="Jen D."/>
            <person name="Larson L."/>
            <person name="Mehta T."/>
            <person name="Neiman D."/>
            <person name="Pearson M."/>
            <person name="Roberts A."/>
            <person name="Saif S."/>
            <person name="Shea T."/>
            <person name="Shenoy N."/>
            <person name="Sisk P."/>
            <person name="Stolte C."/>
            <person name="Sykes S."/>
            <person name="Walk T."/>
            <person name="White J."/>
            <person name="Yandava C."/>
            <person name="Haas B."/>
            <person name="Nusbaum C."/>
            <person name="Birren B."/>
        </authorList>
    </citation>
    <scope>NUCLEOTIDE SEQUENCE</scope>
    <source>
        <strain evidence="1">R3-111a-1</strain>
    </source>
</reference>
<reference evidence="3" key="1">
    <citation type="submission" date="2010-07" db="EMBL/GenBank/DDBJ databases">
        <title>The genome sequence of Gaeumannomyces graminis var. tritici strain R3-111a-1.</title>
        <authorList>
            <consortium name="The Broad Institute Genome Sequencing Platform"/>
            <person name="Ma L.-J."/>
            <person name="Dead R."/>
            <person name="Young S."/>
            <person name="Zeng Q."/>
            <person name="Koehrsen M."/>
            <person name="Alvarado L."/>
            <person name="Berlin A."/>
            <person name="Chapman S.B."/>
            <person name="Chen Z."/>
            <person name="Freedman E."/>
            <person name="Gellesch M."/>
            <person name="Goldberg J."/>
            <person name="Griggs A."/>
            <person name="Gujja S."/>
            <person name="Heilman E.R."/>
            <person name="Heiman D."/>
            <person name="Hepburn T."/>
            <person name="Howarth C."/>
            <person name="Jen D."/>
            <person name="Larson L."/>
            <person name="Mehta T."/>
            <person name="Neiman D."/>
            <person name="Pearson M."/>
            <person name="Roberts A."/>
            <person name="Saif S."/>
            <person name="Shea T."/>
            <person name="Shenoy N."/>
            <person name="Sisk P."/>
            <person name="Stolte C."/>
            <person name="Sykes S."/>
            <person name="Walk T."/>
            <person name="White J."/>
            <person name="Yandava C."/>
            <person name="Haas B."/>
            <person name="Nusbaum C."/>
            <person name="Birren B."/>
        </authorList>
    </citation>
    <scope>NUCLEOTIDE SEQUENCE [LARGE SCALE GENOMIC DNA]</scope>
    <source>
        <strain evidence="3">R3-111a-1</strain>
    </source>
</reference>
<dbReference type="RefSeq" id="XP_009219137.1">
    <property type="nucleotide sequence ID" value="XM_009220873.1"/>
</dbReference>
<dbReference type="Proteomes" id="UP000006039">
    <property type="component" value="Unassembled WGS sequence"/>
</dbReference>
<dbReference type="EnsemblFungi" id="EJT77992">
    <property type="protein sequence ID" value="EJT77992"/>
    <property type="gene ID" value="GGTG_03095"/>
</dbReference>